<dbReference type="InterPro" id="IPR027417">
    <property type="entry name" value="P-loop_NTPase"/>
</dbReference>
<dbReference type="NCBIfam" id="TIGR00362">
    <property type="entry name" value="DnaA"/>
    <property type="match status" value="1"/>
</dbReference>
<evidence type="ECO:0000256" key="2">
    <source>
        <dbReference type="ARBA" id="ARBA00022490"/>
    </source>
</evidence>
<dbReference type="GO" id="GO:0005524">
    <property type="term" value="F:ATP binding"/>
    <property type="evidence" value="ECO:0007669"/>
    <property type="project" value="UniProtKB-KW"/>
</dbReference>
<proteinExistence type="inferred from homology"/>
<evidence type="ECO:0000259" key="10">
    <source>
        <dbReference type="SMART" id="SM00760"/>
    </source>
</evidence>
<dbReference type="InterPro" id="IPR010921">
    <property type="entry name" value="Trp_repressor/repl_initiator"/>
</dbReference>
<keyword evidence="5" id="KW-0067">ATP-binding</keyword>
<dbReference type="CDD" id="cd00009">
    <property type="entry name" value="AAA"/>
    <property type="match status" value="1"/>
</dbReference>
<evidence type="ECO:0000256" key="1">
    <source>
        <dbReference type="ARBA" id="ARBA00006583"/>
    </source>
</evidence>
<keyword evidence="3" id="KW-0235">DNA replication</keyword>
<dbReference type="InterPro" id="IPR024633">
    <property type="entry name" value="DnaA_N_dom"/>
</dbReference>
<dbReference type="PANTHER" id="PTHR30050">
    <property type="entry name" value="CHROMOSOMAL REPLICATION INITIATOR PROTEIN DNAA"/>
    <property type="match status" value="1"/>
</dbReference>
<dbReference type="CDD" id="cd06571">
    <property type="entry name" value="Bac_DnaA_C"/>
    <property type="match status" value="1"/>
</dbReference>
<dbReference type="GO" id="GO:0003688">
    <property type="term" value="F:DNA replication origin binding"/>
    <property type="evidence" value="ECO:0007669"/>
    <property type="project" value="InterPro"/>
</dbReference>
<dbReference type="InterPro" id="IPR038454">
    <property type="entry name" value="DnaA_N_sf"/>
</dbReference>
<dbReference type="SMART" id="SM00760">
    <property type="entry name" value="Bac_DnaA_C"/>
    <property type="match status" value="1"/>
</dbReference>
<name>A0A381PQM3_9ZZZZ</name>
<dbReference type="Gene3D" id="3.40.50.300">
    <property type="entry name" value="P-loop containing nucleotide triphosphate hydrolases"/>
    <property type="match status" value="1"/>
</dbReference>
<dbReference type="PRINTS" id="PR00051">
    <property type="entry name" value="DNAA"/>
</dbReference>
<dbReference type="InterPro" id="IPR018312">
    <property type="entry name" value="Chromosome_initiator_DnaA_CS"/>
</dbReference>
<evidence type="ECO:0000256" key="4">
    <source>
        <dbReference type="ARBA" id="ARBA00022741"/>
    </source>
</evidence>
<dbReference type="InterPro" id="IPR013317">
    <property type="entry name" value="DnaA_dom"/>
</dbReference>
<feature type="domain" description="AAA+ ATPase" evidence="9">
    <location>
        <begin position="150"/>
        <end position="281"/>
    </location>
</feature>
<evidence type="ECO:0000256" key="6">
    <source>
        <dbReference type="ARBA" id="ARBA00023121"/>
    </source>
</evidence>
<keyword evidence="2" id="KW-0963">Cytoplasm</keyword>
<evidence type="ECO:0000256" key="5">
    <source>
        <dbReference type="ARBA" id="ARBA00022840"/>
    </source>
</evidence>
<dbReference type="InterPro" id="IPR003593">
    <property type="entry name" value="AAA+_ATPase"/>
</dbReference>
<dbReference type="PANTHER" id="PTHR30050:SF2">
    <property type="entry name" value="CHROMOSOMAL REPLICATION INITIATOR PROTEIN DNAA"/>
    <property type="match status" value="1"/>
</dbReference>
<dbReference type="Pfam" id="PF00308">
    <property type="entry name" value="Bac_DnaA"/>
    <property type="match status" value="1"/>
</dbReference>
<comment type="similarity">
    <text evidence="1">Belongs to the DnaA family.</text>
</comment>
<dbReference type="GO" id="GO:0005886">
    <property type="term" value="C:plasma membrane"/>
    <property type="evidence" value="ECO:0007669"/>
    <property type="project" value="TreeGrafter"/>
</dbReference>
<dbReference type="SMART" id="SM00382">
    <property type="entry name" value="AAA"/>
    <property type="match status" value="1"/>
</dbReference>
<dbReference type="PROSITE" id="PS01008">
    <property type="entry name" value="DNAA"/>
    <property type="match status" value="1"/>
</dbReference>
<dbReference type="GO" id="GO:0006275">
    <property type="term" value="P:regulation of DNA replication"/>
    <property type="evidence" value="ECO:0007669"/>
    <property type="project" value="InterPro"/>
</dbReference>
<sequence>MEFTADELWSRVLDTARDKLQGQTYRTWLAATTVVGVTDSDILVEVPSEFHVEWISLRYGPLLQDVVQQILGRPLTLTFRCTDPASAPPIPTIEVTPQAPGSPPRAPTGDRAGPPSTLNQRYAFERFVVGNDNQLATAACHAVADKPALMYNPLFLYGGVGLGKTHLMHAIGNEVLLADPTMRVAYVPSEQFTNDLVTAIQQGTTADFRRRYRQMDLLLVDDIQFLKGKERTQEEFFHTFNALYDARKQIVLTSDRPPKEIPGLEERLISRFEWGLVADIKSPDYETRVAILRKKADDDGLMVSHEVMDLIAQSCTSSVRELEGAIIKLLAYSSITNQDVSVDLARKALQGSFVSAPGNGSSVLTPERIRKLVAERWHVREEALGSKRRTKDLTVPRQVAMYLIRDLLDYPLAHIGRLFGDRDHSTVIHSIRKVDDTMSTDDEFRRSVEGVRAEIERGF</sequence>
<evidence type="ECO:0000313" key="11">
    <source>
        <dbReference type="EMBL" id="SUZ68387.1"/>
    </source>
</evidence>
<accession>A0A381PQM3</accession>
<evidence type="ECO:0008006" key="12">
    <source>
        <dbReference type="Google" id="ProtNLM"/>
    </source>
</evidence>
<dbReference type="Pfam" id="PF08299">
    <property type="entry name" value="Bac_DnaA_C"/>
    <property type="match status" value="1"/>
</dbReference>
<feature type="region of interest" description="Disordered" evidence="8">
    <location>
        <begin position="88"/>
        <end position="115"/>
    </location>
</feature>
<dbReference type="EMBL" id="UINC01001038">
    <property type="protein sequence ID" value="SUZ68387.1"/>
    <property type="molecule type" value="Genomic_DNA"/>
</dbReference>
<evidence type="ECO:0000256" key="8">
    <source>
        <dbReference type="SAM" id="MobiDB-lite"/>
    </source>
</evidence>
<dbReference type="SUPFAM" id="SSF52540">
    <property type="entry name" value="P-loop containing nucleoside triphosphate hydrolases"/>
    <property type="match status" value="1"/>
</dbReference>
<keyword evidence="6" id="KW-0446">Lipid-binding</keyword>
<keyword evidence="4" id="KW-0547">Nucleotide-binding</keyword>
<dbReference type="InterPro" id="IPR013159">
    <property type="entry name" value="DnaA_C"/>
</dbReference>
<dbReference type="Gene3D" id="1.10.1750.10">
    <property type="match status" value="1"/>
</dbReference>
<dbReference type="Gene3D" id="3.30.300.180">
    <property type="match status" value="1"/>
</dbReference>
<gene>
    <name evidence="11" type="ORF">METZ01_LOCUS21241</name>
</gene>
<dbReference type="AlphaFoldDB" id="A0A381PQM3"/>
<evidence type="ECO:0000256" key="7">
    <source>
        <dbReference type="ARBA" id="ARBA00023125"/>
    </source>
</evidence>
<dbReference type="Gene3D" id="1.10.8.60">
    <property type="match status" value="1"/>
</dbReference>
<evidence type="ECO:0000259" key="9">
    <source>
        <dbReference type="SMART" id="SM00382"/>
    </source>
</evidence>
<evidence type="ECO:0000256" key="3">
    <source>
        <dbReference type="ARBA" id="ARBA00022705"/>
    </source>
</evidence>
<dbReference type="InterPro" id="IPR020591">
    <property type="entry name" value="Chromosome_initiator_DnaA-like"/>
</dbReference>
<dbReference type="GO" id="GO:0008289">
    <property type="term" value="F:lipid binding"/>
    <property type="evidence" value="ECO:0007669"/>
    <property type="project" value="UniProtKB-KW"/>
</dbReference>
<dbReference type="HAMAP" id="MF_00377">
    <property type="entry name" value="DnaA_bact"/>
    <property type="match status" value="1"/>
</dbReference>
<dbReference type="GO" id="GO:0006270">
    <property type="term" value="P:DNA replication initiation"/>
    <property type="evidence" value="ECO:0007669"/>
    <property type="project" value="InterPro"/>
</dbReference>
<dbReference type="Pfam" id="PF11638">
    <property type="entry name" value="DnaA_N"/>
    <property type="match status" value="1"/>
</dbReference>
<keyword evidence="7" id="KW-0238">DNA-binding</keyword>
<dbReference type="SUPFAM" id="SSF48295">
    <property type="entry name" value="TrpR-like"/>
    <property type="match status" value="1"/>
</dbReference>
<dbReference type="FunFam" id="3.40.50.300:FF:000668">
    <property type="entry name" value="Chromosomal replication initiator protein DnaA"/>
    <property type="match status" value="1"/>
</dbReference>
<reference evidence="11" key="1">
    <citation type="submission" date="2018-05" db="EMBL/GenBank/DDBJ databases">
        <authorList>
            <person name="Lanie J.A."/>
            <person name="Ng W.-L."/>
            <person name="Kazmierczak K.M."/>
            <person name="Andrzejewski T.M."/>
            <person name="Davidsen T.M."/>
            <person name="Wayne K.J."/>
            <person name="Tettelin H."/>
            <person name="Glass J.I."/>
            <person name="Rusch D."/>
            <person name="Podicherti R."/>
            <person name="Tsui H.-C.T."/>
            <person name="Winkler M.E."/>
        </authorList>
    </citation>
    <scope>NUCLEOTIDE SEQUENCE</scope>
</reference>
<feature type="domain" description="Chromosomal replication initiator DnaA C-terminal" evidence="10">
    <location>
        <begin position="365"/>
        <end position="434"/>
    </location>
</feature>
<dbReference type="InterPro" id="IPR001957">
    <property type="entry name" value="Chromosome_initiator_DnaA"/>
</dbReference>
<organism evidence="11">
    <name type="scientific">marine metagenome</name>
    <dbReference type="NCBI Taxonomy" id="408172"/>
    <lineage>
        <taxon>unclassified sequences</taxon>
        <taxon>metagenomes</taxon>
        <taxon>ecological metagenomes</taxon>
    </lineage>
</organism>
<protein>
    <recommendedName>
        <fullName evidence="12">Chromosomal replication initiator protein DnaA</fullName>
    </recommendedName>
</protein>